<comment type="caution">
    <text evidence="1">The sequence shown here is derived from an EMBL/GenBank/DDBJ whole genome shotgun (WGS) entry which is preliminary data.</text>
</comment>
<organism evidence="1 2">
    <name type="scientific">Phialemonium thermophilum</name>
    <dbReference type="NCBI Taxonomy" id="223376"/>
    <lineage>
        <taxon>Eukaryota</taxon>
        <taxon>Fungi</taxon>
        <taxon>Dikarya</taxon>
        <taxon>Ascomycota</taxon>
        <taxon>Pezizomycotina</taxon>
        <taxon>Sordariomycetes</taxon>
        <taxon>Sordariomycetidae</taxon>
        <taxon>Cephalothecales</taxon>
        <taxon>Cephalothecaceae</taxon>
        <taxon>Phialemonium</taxon>
    </lineage>
</organism>
<evidence type="ECO:0000313" key="1">
    <source>
        <dbReference type="EMBL" id="KAL1849443.1"/>
    </source>
</evidence>
<gene>
    <name evidence="1" type="ORF">VTK73DRAFT_9875</name>
</gene>
<name>A0ABR3W023_9PEZI</name>
<proteinExistence type="predicted"/>
<evidence type="ECO:0000313" key="2">
    <source>
        <dbReference type="Proteomes" id="UP001586593"/>
    </source>
</evidence>
<dbReference type="Proteomes" id="UP001586593">
    <property type="component" value="Unassembled WGS sequence"/>
</dbReference>
<keyword evidence="2" id="KW-1185">Reference proteome</keyword>
<accession>A0ABR3W023</accession>
<reference evidence="1 2" key="1">
    <citation type="journal article" date="2024" name="Commun. Biol.">
        <title>Comparative genomic analysis of thermophilic fungi reveals convergent evolutionary adaptations and gene losses.</title>
        <authorList>
            <person name="Steindorff A.S."/>
            <person name="Aguilar-Pontes M.V."/>
            <person name="Robinson A.J."/>
            <person name="Andreopoulos B."/>
            <person name="LaButti K."/>
            <person name="Kuo A."/>
            <person name="Mondo S."/>
            <person name="Riley R."/>
            <person name="Otillar R."/>
            <person name="Haridas S."/>
            <person name="Lipzen A."/>
            <person name="Grimwood J."/>
            <person name="Schmutz J."/>
            <person name="Clum A."/>
            <person name="Reid I.D."/>
            <person name="Moisan M.C."/>
            <person name="Butler G."/>
            <person name="Nguyen T.T.M."/>
            <person name="Dewar K."/>
            <person name="Conant G."/>
            <person name="Drula E."/>
            <person name="Henrissat B."/>
            <person name="Hansel C."/>
            <person name="Singer S."/>
            <person name="Hutchinson M.I."/>
            <person name="de Vries R.P."/>
            <person name="Natvig D.O."/>
            <person name="Powell A.J."/>
            <person name="Tsang A."/>
            <person name="Grigoriev I.V."/>
        </authorList>
    </citation>
    <scope>NUCLEOTIDE SEQUENCE [LARGE SCALE GENOMIC DNA]</scope>
    <source>
        <strain evidence="1 2">ATCC 24622</strain>
    </source>
</reference>
<dbReference type="EMBL" id="JAZHXJ010000871">
    <property type="protein sequence ID" value="KAL1849443.1"/>
    <property type="molecule type" value="Genomic_DNA"/>
</dbReference>
<sequence>MHPVPRRAQGRGSQDWRHCIGAPVPRYRPVVDGQQRGCLRDGARAAHMAERVLFAGGSSQPEKGLDLGAPRQQRTLETSSIAASLRRARQRASPLRSTYTPPTRIVVLQAYAKRHHRPAPLRLRSPKLDWVPWRWLLLWMPPSFSPRCRPSQQDAMPCRAVMRTMCPFDGIAASARPFLILRVPSGMVGQARGFDASLPVPPGRATYWRRTLTLGTASRSHYGINTHEDRFTLVS</sequence>
<protein>
    <submittedName>
        <fullName evidence="1">Uncharacterized protein</fullName>
    </submittedName>
</protein>